<protein>
    <recommendedName>
        <fullName evidence="1">Reverse transcriptase domain-containing protein</fullName>
    </recommendedName>
</protein>
<evidence type="ECO:0000313" key="2">
    <source>
        <dbReference type="EMBL" id="KAJ8768812.1"/>
    </source>
</evidence>
<dbReference type="EMBL" id="JAIWQS010000004">
    <property type="protein sequence ID" value="KAJ8768812.1"/>
    <property type="molecule type" value="Genomic_DNA"/>
</dbReference>
<dbReference type="AlphaFoldDB" id="A0AAV8TPJ9"/>
<gene>
    <name evidence="2" type="ORF">K2173_023716</name>
</gene>
<dbReference type="Proteomes" id="UP001159364">
    <property type="component" value="Linkage Group LG04"/>
</dbReference>
<evidence type="ECO:0000259" key="1">
    <source>
        <dbReference type="Pfam" id="PF00078"/>
    </source>
</evidence>
<organism evidence="2 3">
    <name type="scientific">Erythroxylum novogranatense</name>
    <dbReference type="NCBI Taxonomy" id="1862640"/>
    <lineage>
        <taxon>Eukaryota</taxon>
        <taxon>Viridiplantae</taxon>
        <taxon>Streptophyta</taxon>
        <taxon>Embryophyta</taxon>
        <taxon>Tracheophyta</taxon>
        <taxon>Spermatophyta</taxon>
        <taxon>Magnoliopsida</taxon>
        <taxon>eudicotyledons</taxon>
        <taxon>Gunneridae</taxon>
        <taxon>Pentapetalae</taxon>
        <taxon>rosids</taxon>
        <taxon>fabids</taxon>
        <taxon>Malpighiales</taxon>
        <taxon>Erythroxylaceae</taxon>
        <taxon>Erythroxylum</taxon>
    </lineage>
</organism>
<dbReference type="InterPro" id="IPR000477">
    <property type="entry name" value="RT_dom"/>
</dbReference>
<dbReference type="CDD" id="cd01650">
    <property type="entry name" value="RT_nLTR_like"/>
    <property type="match status" value="1"/>
</dbReference>
<evidence type="ECO:0000313" key="3">
    <source>
        <dbReference type="Proteomes" id="UP001159364"/>
    </source>
</evidence>
<reference evidence="2 3" key="1">
    <citation type="submission" date="2021-09" db="EMBL/GenBank/DDBJ databases">
        <title>Genomic insights and catalytic innovation underlie evolution of tropane alkaloids biosynthesis.</title>
        <authorList>
            <person name="Wang Y.-J."/>
            <person name="Tian T."/>
            <person name="Huang J.-P."/>
            <person name="Huang S.-X."/>
        </authorList>
    </citation>
    <scope>NUCLEOTIDE SEQUENCE [LARGE SCALE GENOMIC DNA]</scope>
    <source>
        <strain evidence="2">KIB-2018</strain>
        <tissue evidence="2">Leaf</tissue>
    </source>
</reference>
<accession>A0AAV8TPJ9</accession>
<dbReference type="PANTHER" id="PTHR19446">
    <property type="entry name" value="REVERSE TRANSCRIPTASES"/>
    <property type="match status" value="1"/>
</dbReference>
<comment type="caution">
    <text evidence="2">The sequence shown here is derived from an EMBL/GenBank/DDBJ whole genome shotgun (WGS) entry which is preliminary data.</text>
</comment>
<keyword evidence="3" id="KW-1185">Reference proteome</keyword>
<sequence length="605" mass="69049">MPMELEAPVHDNPVFVLDRKTEDQRGAINGERFRKIISMTQFQASKMGSSLDPKQNSVVRMEENCDPKEVLLPHSNRKWPKKAKSTVTVSPIISQVVKRGRPKDVRKVSQVKKVVGDAESSAASACVSEAVEAMIRIVDNLQIEMSAISGSSLQDIGFNGPQFTWCWGSLFQKLNRVVVNGDWEISFPNTSVTHLERLKFDHLLLLISFGGSQSHPRDRPFRFFSGWLEHESFAGLVKDKWDDKLPIAHTVYQFTEAVKAWNKAVFGSFIARKRTIIGRISGVQKALERRSNPRLVQLEIDLQAELEEILDNEEILWRQKSRCEWLADGERNTKYYHGRTMTRRRRNKISALRLQDNSWCYDDAMLKQEAIDFFSNLYTMESQPPGPFPDRGYFSSISRPNFERLQRQVMEDEIKLALMDMYLLKAPGVDGINAQFYQRLWQIVGPSICSMVRGVFSGQNLEPVLNRTLLVLILKMQGPKHLAQFRPISLCSVLYQLITKTIANRLKSIMPDLIAQNQVSFVAGRSINDNIIVAQEVIHSMKGFQGQSGWMAIKVDLEKAYDRVRWDFLQDTLIDVGLPLNLIRIIMICVSTSSIQVLWNRGGDG</sequence>
<dbReference type="InterPro" id="IPR043502">
    <property type="entry name" value="DNA/RNA_pol_sf"/>
</dbReference>
<dbReference type="SUPFAM" id="SSF56672">
    <property type="entry name" value="DNA/RNA polymerases"/>
    <property type="match status" value="1"/>
</dbReference>
<feature type="domain" description="Reverse transcriptase" evidence="1">
    <location>
        <begin position="479"/>
        <end position="587"/>
    </location>
</feature>
<proteinExistence type="predicted"/>
<name>A0AAV8TPJ9_9ROSI</name>
<dbReference type="Pfam" id="PF00078">
    <property type="entry name" value="RVT_1"/>
    <property type="match status" value="1"/>
</dbReference>